<sequence length="69" mass="7457">MGTSSVTSTTPTPLTSLPFHVPPPRLSRPPGPPLRAARCRARDVTADTLRGPNMQMDSQAACGFRQLWP</sequence>
<evidence type="ECO:0000313" key="3">
    <source>
        <dbReference type="Proteomes" id="UP000324222"/>
    </source>
</evidence>
<dbReference type="EMBL" id="VSRR010009158">
    <property type="protein sequence ID" value="MPC49882.1"/>
    <property type="molecule type" value="Genomic_DNA"/>
</dbReference>
<accession>A0A5B7FTM3</accession>
<feature type="region of interest" description="Disordered" evidence="1">
    <location>
        <begin position="1"/>
        <end position="37"/>
    </location>
</feature>
<evidence type="ECO:0000256" key="1">
    <source>
        <dbReference type="SAM" id="MobiDB-lite"/>
    </source>
</evidence>
<proteinExistence type="predicted"/>
<reference evidence="2 3" key="1">
    <citation type="submission" date="2019-05" db="EMBL/GenBank/DDBJ databases">
        <title>Another draft genome of Portunus trituberculatus and its Hox gene families provides insights of decapod evolution.</title>
        <authorList>
            <person name="Jeong J.-H."/>
            <person name="Song I."/>
            <person name="Kim S."/>
            <person name="Choi T."/>
            <person name="Kim D."/>
            <person name="Ryu S."/>
            <person name="Kim W."/>
        </authorList>
    </citation>
    <scope>NUCLEOTIDE SEQUENCE [LARGE SCALE GENOMIC DNA]</scope>
    <source>
        <tissue evidence="2">Muscle</tissue>
    </source>
</reference>
<organism evidence="2 3">
    <name type="scientific">Portunus trituberculatus</name>
    <name type="common">Swimming crab</name>
    <name type="synonym">Neptunus trituberculatus</name>
    <dbReference type="NCBI Taxonomy" id="210409"/>
    <lineage>
        <taxon>Eukaryota</taxon>
        <taxon>Metazoa</taxon>
        <taxon>Ecdysozoa</taxon>
        <taxon>Arthropoda</taxon>
        <taxon>Crustacea</taxon>
        <taxon>Multicrustacea</taxon>
        <taxon>Malacostraca</taxon>
        <taxon>Eumalacostraca</taxon>
        <taxon>Eucarida</taxon>
        <taxon>Decapoda</taxon>
        <taxon>Pleocyemata</taxon>
        <taxon>Brachyura</taxon>
        <taxon>Eubrachyura</taxon>
        <taxon>Portunoidea</taxon>
        <taxon>Portunidae</taxon>
        <taxon>Portuninae</taxon>
        <taxon>Portunus</taxon>
    </lineage>
</organism>
<name>A0A5B7FTM3_PORTR</name>
<gene>
    <name evidence="2" type="ORF">E2C01_043697</name>
</gene>
<protein>
    <submittedName>
        <fullName evidence="2">Uncharacterized protein</fullName>
    </submittedName>
</protein>
<dbReference type="AlphaFoldDB" id="A0A5B7FTM3"/>
<feature type="compositionally biased region" description="Low complexity" evidence="1">
    <location>
        <begin position="1"/>
        <end position="18"/>
    </location>
</feature>
<keyword evidence="3" id="KW-1185">Reference proteome</keyword>
<evidence type="ECO:0000313" key="2">
    <source>
        <dbReference type="EMBL" id="MPC49882.1"/>
    </source>
</evidence>
<comment type="caution">
    <text evidence="2">The sequence shown here is derived from an EMBL/GenBank/DDBJ whole genome shotgun (WGS) entry which is preliminary data.</text>
</comment>
<dbReference type="Proteomes" id="UP000324222">
    <property type="component" value="Unassembled WGS sequence"/>
</dbReference>
<feature type="compositionally biased region" description="Pro residues" evidence="1">
    <location>
        <begin position="20"/>
        <end position="33"/>
    </location>
</feature>